<dbReference type="AlphaFoldDB" id="A0ABD5X662"/>
<dbReference type="CDD" id="cd08659">
    <property type="entry name" value="M20_ArgE_DapE-like"/>
    <property type="match status" value="1"/>
</dbReference>
<keyword evidence="9" id="KW-1185">Reference proteome</keyword>
<dbReference type="PANTHER" id="PTHR43808:SF8">
    <property type="entry name" value="PEPTIDASE M20 DIMERISATION DOMAIN-CONTAINING PROTEIN"/>
    <property type="match status" value="1"/>
</dbReference>
<dbReference type="InterPro" id="IPR002933">
    <property type="entry name" value="Peptidase_M20"/>
</dbReference>
<evidence type="ECO:0000256" key="1">
    <source>
        <dbReference type="ARBA" id="ARBA00001947"/>
    </source>
</evidence>
<dbReference type="Pfam" id="PF07687">
    <property type="entry name" value="M20_dimer"/>
    <property type="match status" value="1"/>
</dbReference>
<dbReference type="GO" id="GO:0016787">
    <property type="term" value="F:hydrolase activity"/>
    <property type="evidence" value="ECO:0007669"/>
    <property type="project" value="UniProtKB-KW"/>
</dbReference>
<keyword evidence="5" id="KW-0862">Zinc</keyword>
<name>A0ABD5X662_9EURY</name>
<dbReference type="NCBIfam" id="NF006402">
    <property type="entry name" value="PRK08651.1-5"/>
    <property type="match status" value="1"/>
</dbReference>
<evidence type="ECO:0000313" key="8">
    <source>
        <dbReference type="EMBL" id="MFC7098501.1"/>
    </source>
</evidence>
<feature type="region of interest" description="Disordered" evidence="6">
    <location>
        <begin position="1"/>
        <end position="21"/>
    </location>
</feature>
<organism evidence="8 9">
    <name type="scientific">Halobaculum marinum</name>
    <dbReference type="NCBI Taxonomy" id="3031996"/>
    <lineage>
        <taxon>Archaea</taxon>
        <taxon>Methanobacteriati</taxon>
        <taxon>Methanobacteriota</taxon>
        <taxon>Stenosarchaea group</taxon>
        <taxon>Halobacteria</taxon>
        <taxon>Halobacteriales</taxon>
        <taxon>Haloferacaceae</taxon>
        <taxon>Halobaculum</taxon>
    </lineage>
</organism>
<sequence length="405" mass="41771">MSDAPDAADTEDADAADATDESFDPVAFLVEAVQIQSHESPDAMREFLVDTLADHGVDPWVDAAGNVRATRSASDPDAATDGPHLVLNTHIDTVPPHVDFERDTDEAGREVFRGRGSCDAKGPLAALLAGFLSVDPDAGRVTLAVTPDEETLSTGADALVRGRDDDHPDGPVDPVDGDLYLVGEPTDCDVCVAARGRFEGTLTLAGSAAHAAEPASGVNAVAALEDALAAVRTFDDGAEAHPMLGGPTLVPTGVAGGEATNQVPAAATVTLDRRSVPPETAEGFRSSLETAVRDAVSDDVGVDFALTERPTPFLEAFDTDPDHPLVTAVADAARGVGGDGDGEVRPFGAATEASYFSPAPTVVFGPGHLADEVGAVAHSEREYVRVDRVRDAAETVRRAVATLVG</sequence>
<dbReference type="SUPFAM" id="SSF53187">
    <property type="entry name" value="Zn-dependent exopeptidases"/>
    <property type="match status" value="1"/>
</dbReference>
<evidence type="ECO:0000259" key="7">
    <source>
        <dbReference type="Pfam" id="PF07687"/>
    </source>
</evidence>
<dbReference type="InterPro" id="IPR011650">
    <property type="entry name" value="Peptidase_M20_dimer"/>
</dbReference>
<comment type="similarity">
    <text evidence="2">Belongs to the peptidase M20A family.</text>
</comment>
<evidence type="ECO:0000256" key="6">
    <source>
        <dbReference type="SAM" id="MobiDB-lite"/>
    </source>
</evidence>
<dbReference type="Proteomes" id="UP001596388">
    <property type="component" value="Unassembled WGS sequence"/>
</dbReference>
<evidence type="ECO:0000256" key="5">
    <source>
        <dbReference type="ARBA" id="ARBA00022833"/>
    </source>
</evidence>
<dbReference type="InterPro" id="IPR001261">
    <property type="entry name" value="ArgE/DapE_CS"/>
</dbReference>
<evidence type="ECO:0000256" key="4">
    <source>
        <dbReference type="ARBA" id="ARBA00022801"/>
    </source>
</evidence>
<dbReference type="InterPro" id="IPR036264">
    <property type="entry name" value="Bact_exopeptidase_dim_dom"/>
</dbReference>
<dbReference type="Pfam" id="PF01546">
    <property type="entry name" value="Peptidase_M20"/>
    <property type="match status" value="1"/>
</dbReference>
<protein>
    <submittedName>
        <fullName evidence="8">M20 family metallopeptidase</fullName>
    </submittedName>
</protein>
<dbReference type="GO" id="GO:0046872">
    <property type="term" value="F:metal ion binding"/>
    <property type="evidence" value="ECO:0007669"/>
    <property type="project" value="UniProtKB-KW"/>
</dbReference>
<evidence type="ECO:0000256" key="2">
    <source>
        <dbReference type="ARBA" id="ARBA00006247"/>
    </source>
</evidence>
<comment type="caution">
    <text evidence="8">The sequence shown here is derived from an EMBL/GenBank/DDBJ whole genome shotgun (WGS) entry which is preliminary data.</text>
</comment>
<accession>A0ABD5X662</accession>
<comment type="cofactor">
    <cofactor evidence="1">
        <name>Zn(2+)</name>
        <dbReference type="ChEBI" id="CHEBI:29105"/>
    </cofactor>
</comment>
<dbReference type="EMBL" id="JBHTAG010000003">
    <property type="protein sequence ID" value="MFC7098501.1"/>
    <property type="molecule type" value="Genomic_DNA"/>
</dbReference>
<reference evidence="8 9" key="1">
    <citation type="journal article" date="2019" name="Int. J. Syst. Evol. Microbiol.">
        <title>The Global Catalogue of Microorganisms (GCM) 10K type strain sequencing project: providing services to taxonomists for standard genome sequencing and annotation.</title>
        <authorList>
            <consortium name="The Broad Institute Genomics Platform"/>
            <consortium name="The Broad Institute Genome Sequencing Center for Infectious Disease"/>
            <person name="Wu L."/>
            <person name="Ma J."/>
        </authorList>
    </citation>
    <scope>NUCLEOTIDE SEQUENCE [LARGE SCALE GENOMIC DNA]</scope>
    <source>
        <strain evidence="8 9">DT55</strain>
    </source>
</reference>
<gene>
    <name evidence="8" type="ORF">ACFQKD_14420</name>
</gene>
<dbReference type="Gene3D" id="3.30.70.360">
    <property type="match status" value="1"/>
</dbReference>
<dbReference type="SUPFAM" id="SSF55031">
    <property type="entry name" value="Bacterial exopeptidase dimerisation domain"/>
    <property type="match status" value="1"/>
</dbReference>
<dbReference type="RefSeq" id="WP_276236967.1">
    <property type="nucleotide sequence ID" value="NZ_CP119989.1"/>
</dbReference>
<dbReference type="GeneID" id="79270571"/>
<keyword evidence="4" id="KW-0378">Hydrolase</keyword>
<dbReference type="InterPro" id="IPR050072">
    <property type="entry name" value="Peptidase_M20A"/>
</dbReference>
<dbReference type="PANTHER" id="PTHR43808">
    <property type="entry name" value="ACETYLORNITHINE DEACETYLASE"/>
    <property type="match status" value="1"/>
</dbReference>
<proteinExistence type="inferred from homology"/>
<evidence type="ECO:0000313" key="9">
    <source>
        <dbReference type="Proteomes" id="UP001596388"/>
    </source>
</evidence>
<dbReference type="Gene3D" id="3.40.630.10">
    <property type="entry name" value="Zn peptidases"/>
    <property type="match status" value="1"/>
</dbReference>
<dbReference type="PROSITE" id="PS00759">
    <property type="entry name" value="ARGE_DAPE_CPG2_2"/>
    <property type="match status" value="1"/>
</dbReference>
<feature type="domain" description="Peptidase M20 dimerisation" evidence="7">
    <location>
        <begin position="193"/>
        <end position="296"/>
    </location>
</feature>
<evidence type="ECO:0000256" key="3">
    <source>
        <dbReference type="ARBA" id="ARBA00022723"/>
    </source>
</evidence>
<keyword evidence="3" id="KW-0479">Metal-binding</keyword>